<sequence>MKSKNPKEIIEDTYDTTKFKTPKRSLTGFVMPLDMKKDFDYIDPMKFSEYKPFILNDKEKNNNDIKKKLR</sequence>
<keyword evidence="2" id="KW-1185">Reference proteome</keyword>
<dbReference type="OrthoDB" id="1754972at2"/>
<evidence type="ECO:0000313" key="2">
    <source>
        <dbReference type="Proteomes" id="UP000242520"/>
    </source>
</evidence>
<dbReference type="EMBL" id="FQXH01000022">
    <property type="protein sequence ID" value="SHH40501.1"/>
    <property type="molecule type" value="Genomic_DNA"/>
</dbReference>
<dbReference type="AlphaFoldDB" id="A0A1M5SPP7"/>
<protein>
    <submittedName>
        <fullName evidence="1">Uncharacterized protein</fullName>
    </submittedName>
</protein>
<proteinExistence type="predicted"/>
<reference evidence="2" key="1">
    <citation type="submission" date="2016-11" db="EMBL/GenBank/DDBJ databases">
        <authorList>
            <person name="Varghese N."/>
            <person name="Submissions S."/>
        </authorList>
    </citation>
    <scope>NUCLEOTIDE SEQUENCE [LARGE SCALE GENOMIC DNA]</scope>
    <source>
        <strain evidence="2">DSM 15285</strain>
    </source>
</reference>
<dbReference type="RefSeq" id="WP_072725788.1">
    <property type="nucleotide sequence ID" value="NZ_FQXH01000022.1"/>
</dbReference>
<organism evidence="1 2">
    <name type="scientific">Tepidibacter thalassicus DSM 15285</name>
    <dbReference type="NCBI Taxonomy" id="1123350"/>
    <lineage>
        <taxon>Bacteria</taxon>
        <taxon>Bacillati</taxon>
        <taxon>Bacillota</taxon>
        <taxon>Clostridia</taxon>
        <taxon>Peptostreptococcales</taxon>
        <taxon>Peptostreptococcaceae</taxon>
        <taxon>Tepidibacter</taxon>
    </lineage>
</organism>
<accession>A0A1M5SPP7</accession>
<evidence type="ECO:0000313" key="1">
    <source>
        <dbReference type="EMBL" id="SHH40501.1"/>
    </source>
</evidence>
<dbReference type="Proteomes" id="UP000242520">
    <property type="component" value="Unassembled WGS sequence"/>
</dbReference>
<gene>
    <name evidence="1" type="ORF">SAMN02744040_01857</name>
</gene>
<name>A0A1M5SPP7_9FIRM</name>